<gene>
    <name evidence="19" type="ORF">LCGC14_1391780</name>
</gene>
<dbReference type="InterPro" id="IPR012999">
    <property type="entry name" value="Pyr_OxRdtase_I_AS"/>
</dbReference>
<evidence type="ECO:0000256" key="12">
    <source>
        <dbReference type="ARBA" id="ARBA00023002"/>
    </source>
</evidence>
<dbReference type="NCBIfam" id="TIGR02053">
    <property type="entry name" value="MerA"/>
    <property type="match status" value="1"/>
</dbReference>
<dbReference type="InterPro" id="IPR004099">
    <property type="entry name" value="Pyr_nucl-diS_OxRdtase_dimer"/>
</dbReference>
<dbReference type="AlphaFoldDB" id="A0A0F9K004"/>
<evidence type="ECO:0000256" key="7">
    <source>
        <dbReference type="ARBA" id="ARBA00022630"/>
    </source>
</evidence>
<dbReference type="Pfam" id="PF02852">
    <property type="entry name" value="Pyr_redox_dim"/>
    <property type="match status" value="1"/>
</dbReference>
<evidence type="ECO:0000256" key="1">
    <source>
        <dbReference type="ARBA" id="ARBA00001974"/>
    </source>
</evidence>
<keyword evidence="11" id="KW-0476">Mercury</keyword>
<feature type="domain" description="FAD/NAD(P)-binding" evidence="18">
    <location>
        <begin position="4"/>
        <end position="323"/>
    </location>
</feature>
<dbReference type="PROSITE" id="PS00076">
    <property type="entry name" value="PYRIDINE_REDOX_1"/>
    <property type="match status" value="1"/>
</dbReference>
<dbReference type="GO" id="GO:0045340">
    <property type="term" value="F:mercury ion binding"/>
    <property type="evidence" value="ECO:0007669"/>
    <property type="project" value="InterPro"/>
</dbReference>
<dbReference type="GO" id="GO:0003955">
    <property type="term" value="F:NAD(P)H dehydrogenase (quinone) activity"/>
    <property type="evidence" value="ECO:0007669"/>
    <property type="project" value="TreeGrafter"/>
</dbReference>
<comment type="subunit">
    <text evidence="3">Homodimer.</text>
</comment>
<keyword evidence="6" id="KW-0475">Mercuric resistance</keyword>
<reference evidence="19" key="1">
    <citation type="journal article" date="2015" name="Nature">
        <title>Complex archaea that bridge the gap between prokaryotes and eukaryotes.</title>
        <authorList>
            <person name="Spang A."/>
            <person name="Saw J.H."/>
            <person name="Jorgensen S.L."/>
            <person name="Zaremba-Niedzwiedzka K."/>
            <person name="Martijn J."/>
            <person name="Lind A.E."/>
            <person name="van Eijk R."/>
            <person name="Schleper C."/>
            <person name="Guy L."/>
            <person name="Ettema T.J."/>
        </authorList>
    </citation>
    <scope>NUCLEOTIDE SEQUENCE</scope>
</reference>
<dbReference type="PIRSF" id="PIRSF000350">
    <property type="entry name" value="Mercury_reductase_MerA"/>
    <property type="match status" value="1"/>
</dbReference>
<evidence type="ECO:0000256" key="4">
    <source>
        <dbReference type="ARBA" id="ARBA00012661"/>
    </source>
</evidence>
<comment type="similarity">
    <text evidence="2">Belongs to the class-I pyridine nucleotide-disulfide oxidoreductase family.</text>
</comment>
<keyword evidence="12" id="KW-0560">Oxidoreductase</keyword>
<dbReference type="GO" id="GO:0016152">
    <property type="term" value="F:mercury (II) reductase (NADP+) activity"/>
    <property type="evidence" value="ECO:0007669"/>
    <property type="project" value="UniProtKB-EC"/>
</dbReference>
<dbReference type="GO" id="GO:0050661">
    <property type="term" value="F:NADP binding"/>
    <property type="evidence" value="ECO:0007669"/>
    <property type="project" value="InterPro"/>
</dbReference>
<dbReference type="EMBL" id="LAZR01009004">
    <property type="protein sequence ID" value="KKM75283.1"/>
    <property type="molecule type" value="Genomic_DNA"/>
</dbReference>
<dbReference type="InterPro" id="IPR021179">
    <property type="entry name" value="Mercury_reductase_MerA"/>
</dbReference>
<accession>A0A0F9K004</accession>
<comment type="caution">
    <text evidence="19">The sequence shown here is derived from an EMBL/GenBank/DDBJ whole genome shotgun (WGS) entry which is preliminary data.</text>
</comment>
<keyword evidence="8" id="KW-0479">Metal-binding</keyword>
<dbReference type="InterPro" id="IPR036188">
    <property type="entry name" value="FAD/NAD-bd_sf"/>
</dbReference>
<keyword evidence="14" id="KW-0676">Redox-active center</keyword>
<dbReference type="InterPro" id="IPR023753">
    <property type="entry name" value="FAD/NAD-binding_dom"/>
</dbReference>
<evidence type="ECO:0000259" key="18">
    <source>
        <dbReference type="Pfam" id="PF07992"/>
    </source>
</evidence>
<dbReference type="InterPro" id="IPR016156">
    <property type="entry name" value="FAD/NAD-linked_Rdtase_dimer_sf"/>
</dbReference>
<keyword evidence="10" id="KW-0521">NADP</keyword>
<dbReference type="GO" id="GO:0016668">
    <property type="term" value="F:oxidoreductase activity, acting on a sulfur group of donors, NAD(P) as acceptor"/>
    <property type="evidence" value="ECO:0007669"/>
    <property type="project" value="InterPro"/>
</dbReference>
<dbReference type="FunFam" id="3.30.390.30:FF:000001">
    <property type="entry name" value="Dihydrolipoyl dehydrogenase"/>
    <property type="match status" value="1"/>
</dbReference>
<organism evidence="19">
    <name type="scientific">marine sediment metagenome</name>
    <dbReference type="NCBI Taxonomy" id="412755"/>
    <lineage>
        <taxon>unclassified sequences</taxon>
        <taxon>metagenomes</taxon>
        <taxon>ecological metagenomes</taxon>
    </lineage>
</organism>
<dbReference type="Gene3D" id="3.50.50.60">
    <property type="entry name" value="FAD/NAD(P)-binding domain"/>
    <property type="match status" value="2"/>
</dbReference>
<proteinExistence type="inferred from homology"/>
<dbReference type="PANTHER" id="PTHR43014">
    <property type="entry name" value="MERCURIC REDUCTASE"/>
    <property type="match status" value="1"/>
</dbReference>
<feature type="domain" description="Pyridine nucleotide-disulphide oxidoreductase dimerisation" evidence="17">
    <location>
        <begin position="343"/>
        <end position="450"/>
    </location>
</feature>
<evidence type="ECO:0000256" key="9">
    <source>
        <dbReference type="ARBA" id="ARBA00022827"/>
    </source>
</evidence>
<protein>
    <recommendedName>
        <fullName evidence="5">Mercuric reductase</fullName>
        <ecNumber evidence="4">1.16.1.1</ecNumber>
    </recommendedName>
    <alternativeName>
        <fullName evidence="15">Hg(II) reductase</fullName>
    </alternativeName>
</protein>
<evidence type="ECO:0000256" key="16">
    <source>
        <dbReference type="ARBA" id="ARBA00048984"/>
    </source>
</evidence>
<evidence type="ECO:0000256" key="10">
    <source>
        <dbReference type="ARBA" id="ARBA00022857"/>
    </source>
</evidence>
<comment type="cofactor">
    <cofactor evidence="1">
        <name>FAD</name>
        <dbReference type="ChEBI" id="CHEBI:57692"/>
    </cofactor>
</comment>
<evidence type="ECO:0000259" key="17">
    <source>
        <dbReference type="Pfam" id="PF02852"/>
    </source>
</evidence>
<evidence type="ECO:0000313" key="19">
    <source>
        <dbReference type="EMBL" id="KKM75283.1"/>
    </source>
</evidence>
<evidence type="ECO:0000256" key="15">
    <source>
        <dbReference type="ARBA" id="ARBA00031725"/>
    </source>
</evidence>
<keyword evidence="9" id="KW-0274">FAD</keyword>
<evidence type="ECO:0000256" key="11">
    <source>
        <dbReference type="ARBA" id="ARBA00022914"/>
    </source>
</evidence>
<dbReference type="GO" id="GO:0050660">
    <property type="term" value="F:flavin adenine dinucleotide binding"/>
    <property type="evidence" value="ECO:0007669"/>
    <property type="project" value="InterPro"/>
</dbReference>
<evidence type="ECO:0000256" key="3">
    <source>
        <dbReference type="ARBA" id="ARBA00011738"/>
    </source>
</evidence>
<evidence type="ECO:0000256" key="13">
    <source>
        <dbReference type="ARBA" id="ARBA00023157"/>
    </source>
</evidence>
<dbReference type="SUPFAM" id="SSF55424">
    <property type="entry name" value="FAD/NAD-linked reductases, dimerisation (C-terminal) domain"/>
    <property type="match status" value="1"/>
</dbReference>
<evidence type="ECO:0000256" key="6">
    <source>
        <dbReference type="ARBA" id="ARBA00022466"/>
    </source>
</evidence>
<dbReference type="SUPFAM" id="SSF51905">
    <property type="entry name" value="FAD/NAD(P)-binding domain"/>
    <property type="match status" value="1"/>
</dbReference>
<dbReference type="Pfam" id="PF07992">
    <property type="entry name" value="Pyr_redox_2"/>
    <property type="match status" value="1"/>
</dbReference>
<dbReference type="PRINTS" id="PR00411">
    <property type="entry name" value="PNDRDTASEI"/>
</dbReference>
<name>A0A0F9K004_9ZZZZ</name>
<keyword evidence="13" id="KW-1015">Disulfide bond</keyword>
<evidence type="ECO:0000256" key="8">
    <source>
        <dbReference type="ARBA" id="ARBA00022723"/>
    </source>
</evidence>
<evidence type="ECO:0000256" key="2">
    <source>
        <dbReference type="ARBA" id="ARBA00007532"/>
    </source>
</evidence>
<dbReference type="PRINTS" id="PR00368">
    <property type="entry name" value="FADPNR"/>
</dbReference>
<dbReference type="GO" id="GO:0050787">
    <property type="term" value="P:detoxification of mercury ion"/>
    <property type="evidence" value="ECO:0007669"/>
    <property type="project" value="InterPro"/>
</dbReference>
<keyword evidence="7" id="KW-0285">Flavoprotein</keyword>
<dbReference type="InterPro" id="IPR001100">
    <property type="entry name" value="Pyr_nuc-diS_OxRdtase"/>
</dbReference>
<evidence type="ECO:0000256" key="14">
    <source>
        <dbReference type="ARBA" id="ARBA00023284"/>
    </source>
</evidence>
<dbReference type="EC" id="1.16.1.1" evidence="4"/>
<dbReference type="Gene3D" id="3.30.390.30">
    <property type="match status" value="1"/>
</dbReference>
<sequence length="467" mass="51469">MEEYDLIIIGGGAAGFAAAMKANELKTKTIMVNNTVIGLGGTCVNVGCVPTKYLLNIGDITHESQKQKFQGIKSSVSFKYQQIIEGKDSLVKQLQYDKYENVLKKLPNVDLVEGNAKFISDSEIQVGNQKTFKANKFIIATGSTSFIPPINGIEQINYITNIEALQLKKLPRTMIVLGGGALGLEFAQLFSRFGTNVYLFEMLDSIVPNEEPEISHYLKEYLQDDGIEIYTNAEVKKVENVGSETKINVILNNNEKTFQAEQVLVATGRIPNTRNLRLEEIGLDLGAKGEIIVDGFMNARENIWAAGDVTGEPMLETVAAREGMIAATNALSNEKIKMDYDVIPHAIFTNPQVGTVGLTDLQANQLGFDCRCNTIPIEFVAKSKIINEDRGVLKIVINRKTEEILGIHILSHNAADLIHEGVMIIKNHMTLDEVISTTHVFPTLSEAIKLTAQSFKRDISVISCCIE</sequence>
<comment type="catalytic activity">
    <reaction evidence="16">
        <text>Hg + NADP(+) + H(+) = Hg(2+) + NADPH</text>
        <dbReference type="Rhea" id="RHEA:23856"/>
        <dbReference type="ChEBI" id="CHEBI:15378"/>
        <dbReference type="ChEBI" id="CHEBI:16170"/>
        <dbReference type="ChEBI" id="CHEBI:16793"/>
        <dbReference type="ChEBI" id="CHEBI:57783"/>
        <dbReference type="ChEBI" id="CHEBI:58349"/>
        <dbReference type="EC" id="1.16.1.1"/>
    </reaction>
</comment>
<dbReference type="PANTHER" id="PTHR43014:SF4">
    <property type="entry name" value="PYRIDINE NUCLEOTIDE-DISULFIDE OXIDOREDUCTASE RCLA-RELATED"/>
    <property type="match status" value="1"/>
</dbReference>
<evidence type="ECO:0000256" key="5">
    <source>
        <dbReference type="ARBA" id="ARBA00014791"/>
    </source>
</evidence>